<organism evidence="4 5">
    <name type="scientific">Natronorubrum daqingense</name>
    <dbReference type="NCBI Taxonomy" id="588898"/>
    <lineage>
        <taxon>Archaea</taxon>
        <taxon>Methanobacteriati</taxon>
        <taxon>Methanobacteriota</taxon>
        <taxon>Stenosarchaea group</taxon>
        <taxon>Halobacteria</taxon>
        <taxon>Halobacteriales</taxon>
        <taxon>Natrialbaceae</taxon>
        <taxon>Natronorubrum</taxon>
    </lineage>
</organism>
<keyword evidence="5" id="KW-1185">Reference proteome</keyword>
<dbReference type="PIRSF" id="PIRSF500176">
    <property type="entry name" value="L_ASNase"/>
    <property type="match status" value="1"/>
</dbReference>
<evidence type="ECO:0000313" key="4">
    <source>
        <dbReference type="EMBL" id="SIR86301.1"/>
    </source>
</evidence>
<reference evidence="3 6" key="1">
    <citation type="submission" date="2017-01" db="EMBL/GenBank/DDBJ databases">
        <title>Complete genome sequence of Haloterrigena daqingensis type strain (JX313T).</title>
        <authorList>
            <person name="Shuang W."/>
        </authorList>
    </citation>
    <scope>NUCLEOTIDE SEQUENCE [LARGE SCALE GENOMIC DNA]</scope>
    <source>
        <strain evidence="3 6">JX313</strain>
    </source>
</reference>
<feature type="region of interest" description="Disordered" evidence="1">
    <location>
        <begin position="1"/>
        <end position="29"/>
    </location>
</feature>
<evidence type="ECO:0000313" key="3">
    <source>
        <dbReference type="EMBL" id="APX96518.1"/>
    </source>
</evidence>
<gene>
    <name evidence="3" type="ORF">BB347_07755</name>
    <name evidence="4" type="ORF">SAMN05421809_2645</name>
</gene>
<dbReference type="Proteomes" id="UP000185687">
    <property type="component" value="Unassembled WGS sequence"/>
</dbReference>
<dbReference type="PIRSF" id="PIRSF001220">
    <property type="entry name" value="L-ASNase_gatD"/>
    <property type="match status" value="1"/>
</dbReference>
<proteinExistence type="predicted"/>
<name>A0A1N7EDX5_9EURY</name>
<dbReference type="InterPro" id="IPR006034">
    <property type="entry name" value="Asparaginase/glutaminase-like"/>
</dbReference>
<dbReference type="GO" id="GO:0004067">
    <property type="term" value="F:asparaginase activity"/>
    <property type="evidence" value="ECO:0007669"/>
    <property type="project" value="UniProtKB-UniRule"/>
</dbReference>
<dbReference type="Proteomes" id="UP000187321">
    <property type="component" value="Chromosome"/>
</dbReference>
<evidence type="ECO:0000256" key="1">
    <source>
        <dbReference type="SAM" id="MobiDB-lite"/>
    </source>
</evidence>
<evidence type="ECO:0000313" key="5">
    <source>
        <dbReference type="Proteomes" id="UP000185687"/>
    </source>
</evidence>
<dbReference type="KEGG" id="hda:BB347_07755"/>
<feature type="domain" description="L-asparaginase N-terminal" evidence="2">
    <location>
        <begin position="4"/>
        <end position="102"/>
    </location>
</feature>
<dbReference type="Pfam" id="PF00710">
    <property type="entry name" value="Asparaginase"/>
    <property type="match status" value="1"/>
</dbReference>
<dbReference type="PRINTS" id="PR00139">
    <property type="entry name" value="ASNGLNASE"/>
</dbReference>
<evidence type="ECO:0000259" key="2">
    <source>
        <dbReference type="Pfam" id="PF00710"/>
    </source>
</evidence>
<dbReference type="InterPro" id="IPR037152">
    <property type="entry name" value="L-asparaginase_N_sf"/>
</dbReference>
<dbReference type="STRING" id="588898.BB347_07755"/>
<protein>
    <submittedName>
        <fullName evidence="4">L-asparaginase</fullName>
    </submittedName>
</protein>
<dbReference type="GeneID" id="30955828"/>
<dbReference type="EMBL" id="FTNP01000003">
    <property type="protein sequence ID" value="SIR86301.1"/>
    <property type="molecule type" value="Genomic_DNA"/>
</dbReference>
<dbReference type="Gene3D" id="3.40.50.1170">
    <property type="entry name" value="L-asparaginase, N-terminal domain"/>
    <property type="match status" value="1"/>
</dbReference>
<dbReference type="RefSeq" id="WP_076582477.1">
    <property type="nucleotide sequence ID" value="NZ_CP019327.1"/>
</dbReference>
<dbReference type="InterPro" id="IPR036152">
    <property type="entry name" value="Asp/glu_Ase-like_sf"/>
</dbReference>
<dbReference type="AlphaFoldDB" id="A0A1N7EDX5"/>
<reference evidence="4 5" key="2">
    <citation type="submission" date="2017-01" db="EMBL/GenBank/DDBJ databases">
        <authorList>
            <person name="Mah S.A."/>
            <person name="Swanson W.J."/>
            <person name="Moy G.W."/>
            <person name="Vacquier V.D."/>
        </authorList>
    </citation>
    <scope>NUCLEOTIDE SEQUENCE [LARGE SCALE GENOMIC DNA]</scope>
    <source>
        <strain evidence="4 5">CGMCC 1.8909</strain>
    </source>
</reference>
<evidence type="ECO:0000313" key="6">
    <source>
        <dbReference type="Proteomes" id="UP000187321"/>
    </source>
</evidence>
<dbReference type="EMBL" id="CP019327">
    <property type="protein sequence ID" value="APX96518.1"/>
    <property type="molecule type" value="Genomic_DNA"/>
</dbReference>
<dbReference type="PROSITE" id="PS51732">
    <property type="entry name" value="ASN_GLN_ASE_3"/>
    <property type="match status" value="1"/>
</dbReference>
<dbReference type="InterPro" id="IPR027474">
    <property type="entry name" value="L-asparaginase_N"/>
</dbReference>
<dbReference type="SUPFAM" id="SSF53774">
    <property type="entry name" value="Glutaminase/Asparaginase"/>
    <property type="match status" value="1"/>
</dbReference>
<accession>A0A1N7EDX5</accession>
<sequence>MTHVRVLSADETIASTGGSGGATPSNGGDDLVAAVPELEGVADIDVESVWDELSFHLSVSDVASLAESVEAAATDGVDGVVVTHGTETMAESAYSLDLMTADARFQDGACIAFGDFVRAAR</sequence>